<dbReference type="Proteomes" id="UP000596742">
    <property type="component" value="Unassembled WGS sequence"/>
</dbReference>
<reference evidence="1" key="1">
    <citation type="submission" date="2018-11" db="EMBL/GenBank/DDBJ databases">
        <authorList>
            <person name="Alioto T."/>
            <person name="Alioto T."/>
        </authorList>
    </citation>
    <scope>NUCLEOTIDE SEQUENCE</scope>
</reference>
<evidence type="ECO:0000313" key="2">
    <source>
        <dbReference type="Proteomes" id="UP000596742"/>
    </source>
</evidence>
<dbReference type="EMBL" id="UYJE01001956">
    <property type="protein sequence ID" value="VDI06698.1"/>
    <property type="molecule type" value="Genomic_DNA"/>
</dbReference>
<sequence>MFDIYLVYRCMNEKLSNHTFCVGMDIAVREHGNEAGFKVFKMGFGEAGKGDRFPSQEKRIGK</sequence>
<keyword evidence="2" id="KW-1185">Reference proteome</keyword>
<name>A0A8B6CN67_MYTGA</name>
<comment type="caution">
    <text evidence="1">The sequence shown here is derived from an EMBL/GenBank/DDBJ whole genome shotgun (WGS) entry which is preliminary data.</text>
</comment>
<protein>
    <submittedName>
        <fullName evidence="1">Uncharacterized protein</fullName>
    </submittedName>
</protein>
<gene>
    <name evidence="1" type="ORF">MGAL_10B073777</name>
</gene>
<accession>A0A8B6CN67</accession>
<evidence type="ECO:0000313" key="1">
    <source>
        <dbReference type="EMBL" id="VDI06698.1"/>
    </source>
</evidence>
<proteinExistence type="predicted"/>
<organism evidence="1 2">
    <name type="scientific">Mytilus galloprovincialis</name>
    <name type="common">Mediterranean mussel</name>
    <dbReference type="NCBI Taxonomy" id="29158"/>
    <lineage>
        <taxon>Eukaryota</taxon>
        <taxon>Metazoa</taxon>
        <taxon>Spiralia</taxon>
        <taxon>Lophotrochozoa</taxon>
        <taxon>Mollusca</taxon>
        <taxon>Bivalvia</taxon>
        <taxon>Autobranchia</taxon>
        <taxon>Pteriomorphia</taxon>
        <taxon>Mytilida</taxon>
        <taxon>Mytiloidea</taxon>
        <taxon>Mytilidae</taxon>
        <taxon>Mytilinae</taxon>
        <taxon>Mytilus</taxon>
    </lineage>
</organism>
<dbReference type="AlphaFoldDB" id="A0A8B6CN67"/>